<dbReference type="PANTHER" id="PTHR14097:SF8">
    <property type="entry name" value="NAD(P)-BINDING DOMAIN-CONTAINING PROTEIN"/>
    <property type="match status" value="1"/>
</dbReference>
<dbReference type="Gene3D" id="3.40.50.720">
    <property type="entry name" value="NAD(P)-binding Rossmann-like Domain"/>
    <property type="match status" value="1"/>
</dbReference>
<proteinExistence type="predicted"/>
<dbReference type="PANTHER" id="PTHR14097">
    <property type="entry name" value="OXIDOREDUCTASE HTATIP2"/>
    <property type="match status" value="1"/>
</dbReference>
<comment type="subcellular location">
    <subcellularLocation>
        <location evidence="1">Membrane</location>
    </subcellularLocation>
</comment>
<organism evidence="3 4">
    <name type="scientific">Croceivirga radicis</name>
    <dbReference type="NCBI Taxonomy" id="1929488"/>
    <lineage>
        <taxon>Bacteria</taxon>
        <taxon>Pseudomonadati</taxon>
        <taxon>Bacteroidota</taxon>
        <taxon>Flavobacteriia</taxon>
        <taxon>Flavobacteriales</taxon>
        <taxon>Flavobacteriaceae</taxon>
        <taxon>Croceivirga</taxon>
    </lineage>
</organism>
<name>A0A1V6LTU0_9FLAO</name>
<comment type="caution">
    <text evidence="3">The sequence shown here is derived from an EMBL/GenBank/DDBJ whole genome shotgun (WGS) entry which is preliminary data.</text>
</comment>
<evidence type="ECO:0000313" key="3">
    <source>
        <dbReference type="EMBL" id="OQD43558.1"/>
    </source>
</evidence>
<accession>A0A1V6LTU0</accession>
<dbReference type="GO" id="GO:0016020">
    <property type="term" value="C:membrane"/>
    <property type="evidence" value="ECO:0007669"/>
    <property type="project" value="UniProtKB-SubCell"/>
</dbReference>
<dbReference type="InterPro" id="IPR036291">
    <property type="entry name" value="NAD(P)-bd_dom_sf"/>
</dbReference>
<dbReference type="OrthoDB" id="9798632at2"/>
<dbReference type="Proteomes" id="UP000191680">
    <property type="component" value="Unassembled WGS sequence"/>
</dbReference>
<evidence type="ECO:0000256" key="1">
    <source>
        <dbReference type="ARBA" id="ARBA00004370"/>
    </source>
</evidence>
<evidence type="ECO:0000313" key="4">
    <source>
        <dbReference type="Proteomes" id="UP000191680"/>
    </source>
</evidence>
<sequence length="221" mass="24997">MKVIITGATGMVGKSVLLESIEDPRVSEILLISRNSLGTPYRKVKEVLHTDFTDFSLIEDQLNGYDICCHCMGVSSAGLNEEKFNHYTFIMTKALADILHNLNPNMVFAYVSGQGTDSSEKSKSMWKRIKGKTENYLLAKGFKDAYMFRPGIILPEKGITSNTKWYNLFYRISKPLFPLMKKLKTVTTTTKMGRAMLNCYFFSQQTKHLEGSAINALAEYN</sequence>
<feature type="domain" description="NAD-dependent epimerase/dehydratase" evidence="2">
    <location>
        <begin position="3"/>
        <end position="109"/>
    </location>
</feature>
<dbReference type="RefSeq" id="WP_080318357.1">
    <property type="nucleotide sequence ID" value="NZ_MTBC01000003.1"/>
</dbReference>
<dbReference type="AlphaFoldDB" id="A0A1V6LTU0"/>
<dbReference type="InterPro" id="IPR001509">
    <property type="entry name" value="Epimerase_deHydtase"/>
</dbReference>
<gene>
    <name evidence="3" type="ORF">BUL40_05170</name>
</gene>
<dbReference type="EMBL" id="MTBC01000003">
    <property type="protein sequence ID" value="OQD43558.1"/>
    <property type="molecule type" value="Genomic_DNA"/>
</dbReference>
<evidence type="ECO:0000259" key="2">
    <source>
        <dbReference type="Pfam" id="PF01370"/>
    </source>
</evidence>
<dbReference type="Pfam" id="PF01370">
    <property type="entry name" value="Epimerase"/>
    <property type="match status" value="1"/>
</dbReference>
<protein>
    <submittedName>
        <fullName evidence="3">Epimerase</fullName>
    </submittedName>
</protein>
<keyword evidence="4" id="KW-1185">Reference proteome</keyword>
<reference evidence="3 4" key="1">
    <citation type="submission" date="2016-12" db="EMBL/GenBank/DDBJ databases">
        <authorList>
            <person name="Song W.-J."/>
            <person name="Kurnit D.M."/>
        </authorList>
    </citation>
    <scope>NUCLEOTIDE SEQUENCE [LARGE SCALE GENOMIC DNA]</scope>
    <source>
        <strain evidence="3 4">HSG9</strain>
    </source>
</reference>
<dbReference type="SUPFAM" id="SSF51735">
    <property type="entry name" value="NAD(P)-binding Rossmann-fold domains"/>
    <property type="match status" value="1"/>
</dbReference>